<evidence type="ECO:0000313" key="2">
    <source>
        <dbReference type="Proteomes" id="UP000823928"/>
    </source>
</evidence>
<dbReference type="Proteomes" id="UP000823928">
    <property type="component" value="Unassembled WGS sequence"/>
</dbReference>
<gene>
    <name evidence="1" type="ORF">IAC10_04365</name>
</gene>
<evidence type="ECO:0000313" key="1">
    <source>
        <dbReference type="EMBL" id="HIS35848.1"/>
    </source>
</evidence>
<accession>A0A9D1EXQ3</accession>
<comment type="caution">
    <text evidence="1">The sequence shown here is derived from an EMBL/GenBank/DDBJ whole genome shotgun (WGS) entry which is preliminary data.</text>
</comment>
<dbReference type="EMBL" id="DVIU01000091">
    <property type="protein sequence ID" value="HIS35848.1"/>
    <property type="molecule type" value="Genomic_DNA"/>
</dbReference>
<organism evidence="1 2">
    <name type="scientific">Candidatus Scatousia excrementigallinarum</name>
    <dbReference type="NCBI Taxonomy" id="2840935"/>
    <lineage>
        <taxon>Bacteria</taxon>
        <taxon>Candidatus Scatousia</taxon>
    </lineage>
</organism>
<reference evidence="1" key="2">
    <citation type="journal article" date="2021" name="PeerJ">
        <title>Extensive microbial diversity within the chicken gut microbiome revealed by metagenomics and culture.</title>
        <authorList>
            <person name="Gilroy R."/>
            <person name="Ravi A."/>
            <person name="Getino M."/>
            <person name="Pursley I."/>
            <person name="Horton D.L."/>
            <person name="Alikhan N.F."/>
            <person name="Baker D."/>
            <person name="Gharbi K."/>
            <person name="Hall N."/>
            <person name="Watson M."/>
            <person name="Adriaenssens E.M."/>
            <person name="Foster-Nyarko E."/>
            <person name="Jarju S."/>
            <person name="Secka A."/>
            <person name="Antonio M."/>
            <person name="Oren A."/>
            <person name="Chaudhuri R.R."/>
            <person name="La Ragione R."/>
            <person name="Hildebrand F."/>
            <person name="Pallen M.J."/>
        </authorList>
    </citation>
    <scope>NUCLEOTIDE SEQUENCE</scope>
    <source>
        <strain evidence="1">6276</strain>
    </source>
</reference>
<name>A0A9D1EXQ3_9BACT</name>
<dbReference type="AlphaFoldDB" id="A0A9D1EXQ3"/>
<reference evidence="1" key="1">
    <citation type="submission" date="2020-10" db="EMBL/GenBank/DDBJ databases">
        <authorList>
            <person name="Gilroy R."/>
        </authorList>
    </citation>
    <scope>NUCLEOTIDE SEQUENCE</scope>
    <source>
        <strain evidence="1">6276</strain>
    </source>
</reference>
<proteinExistence type="predicted"/>
<protein>
    <submittedName>
        <fullName evidence="1">Uncharacterized protein</fullName>
    </submittedName>
</protein>
<sequence length="63" mass="7451">MSRRKKNTTGIPDFEIDSLARALLPAIQAYFETEEGQREFAAWQAERQQRQLNKKLIKEKESR</sequence>